<dbReference type="HOGENOM" id="CLU_2198832_0_0_1"/>
<dbReference type="GO" id="GO:0005524">
    <property type="term" value="F:ATP binding"/>
    <property type="evidence" value="ECO:0007669"/>
    <property type="project" value="UniProtKB-KW"/>
</dbReference>
<dbReference type="Pfam" id="PF05970">
    <property type="entry name" value="PIF1"/>
    <property type="match status" value="1"/>
</dbReference>
<dbReference type="GO" id="GO:0006310">
    <property type="term" value="P:DNA recombination"/>
    <property type="evidence" value="ECO:0007669"/>
    <property type="project" value="UniProtKB-KW"/>
</dbReference>
<keyword evidence="1" id="KW-0378">Hydrolase</keyword>
<evidence type="ECO:0000313" key="3">
    <source>
        <dbReference type="EMBL" id="ELQ76892.1"/>
    </source>
</evidence>
<evidence type="ECO:0000256" key="1">
    <source>
        <dbReference type="RuleBase" id="RU363044"/>
    </source>
</evidence>
<dbReference type="InterPro" id="IPR010285">
    <property type="entry name" value="DNA_helicase_pif1-like_DEAD"/>
</dbReference>
<dbReference type="GO" id="GO:0016887">
    <property type="term" value="F:ATP hydrolysis activity"/>
    <property type="evidence" value="ECO:0007669"/>
    <property type="project" value="RHEA"/>
</dbReference>
<dbReference type="GO" id="GO:0000723">
    <property type="term" value="P:telomere maintenance"/>
    <property type="evidence" value="ECO:0007669"/>
    <property type="project" value="InterPro"/>
</dbReference>
<keyword evidence="1" id="KW-0233">DNA recombination</keyword>
<comment type="cofactor">
    <cofactor evidence="1">
        <name>Mg(2+)</name>
        <dbReference type="ChEBI" id="CHEBI:18420"/>
    </cofactor>
</comment>
<dbReference type="VEuPathDB" id="MicrosporidiaDB:THOM_0088"/>
<feature type="domain" description="DNA helicase Pif1-like DEAD-box helicase" evidence="2">
    <location>
        <begin position="2"/>
        <end position="43"/>
    </location>
</feature>
<organism evidence="3 4">
    <name type="scientific">Trachipleistophora hominis</name>
    <name type="common">Microsporidian parasite</name>
    <dbReference type="NCBI Taxonomy" id="72359"/>
    <lineage>
        <taxon>Eukaryota</taxon>
        <taxon>Fungi</taxon>
        <taxon>Fungi incertae sedis</taxon>
        <taxon>Microsporidia</taxon>
        <taxon>Pleistophoridae</taxon>
        <taxon>Trachipleistophora</taxon>
    </lineage>
</organism>
<keyword evidence="1 3" id="KW-0347">Helicase</keyword>
<accession>L7K0K5</accession>
<dbReference type="Proteomes" id="UP000011185">
    <property type="component" value="Unassembled WGS sequence"/>
</dbReference>
<protein>
    <recommendedName>
        <fullName evidence="1">ATP-dependent DNA helicase</fullName>
        <ecNumber evidence="1">5.6.2.3</ecNumber>
    </recommendedName>
</protein>
<keyword evidence="1" id="KW-0227">DNA damage</keyword>
<gene>
    <name evidence="3" type="ORF">THOM_0088</name>
</gene>
<keyword evidence="1" id="KW-0547">Nucleotide-binding</keyword>
<sequence>MSIKCSRLWKHVRVLKLSQNMRAANQEEFSKWLLDIGNGLSNERSLVEIPQQYIANKDIANEIYEDLINSLNSANLTNKTILSYRRHLQINLKLITFFAPRSTNKSTR</sequence>
<dbReference type="OrthoDB" id="3366231at2759"/>
<comment type="catalytic activity">
    <reaction evidence="1">
        <text>ATP + H2O = ADP + phosphate + H(+)</text>
        <dbReference type="Rhea" id="RHEA:13065"/>
        <dbReference type="ChEBI" id="CHEBI:15377"/>
        <dbReference type="ChEBI" id="CHEBI:15378"/>
        <dbReference type="ChEBI" id="CHEBI:30616"/>
        <dbReference type="ChEBI" id="CHEBI:43474"/>
        <dbReference type="ChEBI" id="CHEBI:456216"/>
        <dbReference type="EC" id="5.6.2.3"/>
    </reaction>
</comment>
<dbReference type="GO" id="GO:0006281">
    <property type="term" value="P:DNA repair"/>
    <property type="evidence" value="ECO:0007669"/>
    <property type="project" value="UniProtKB-KW"/>
</dbReference>
<dbReference type="EMBL" id="JH993806">
    <property type="protein sequence ID" value="ELQ76892.1"/>
    <property type="molecule type" value="Genomic_DNA"/>
</dbReference>
<dbReference type="AlphaFoldDB" id="L7K0K5"/>
<reference evidence="3 4" key="1">
    <citation type="journal article" date="2012" name="PLoS Pathog.">
        <title>The genome of the obligate intracellular parasite Trachipleistophora hominis: new insights into microsporidian genome dynamics and reductive evolution.</title>
        <authorList>
            <person name="Heinz E."/>
            <person name="Williams T.A."/>
            <person name="Nakjang S."/>
            <person name="Noel C.J."/>
            <person name="Swan D.C."/>
            <person name="Goldberg A.V."/>
            <person name="Harris S.R."/>
            <person name="Weinmaier T."/>
            <person name="Markert S."/>
            <person name="Becher D."/>
            <person name="Bernhardt J."/>
            <person name="Dagan T."/>
            <person name="Hacker C."/>
            <person name="Lucocq J.M."/>
            <person name="Schweder T."/>
            <person name="Rattei T."/>
            <person name="Hall N."/>
            <person name="Hirt R.P."/>
            <person name="Embley T.M."/>
        </authorList>
    </citation>
    <scope>NUCLEOTIDE SEQUENCE [LARGE SCALE GENOMIC DNA]</scope>
</reference>
<evidence type="ECO:0000259" key="2">
    <source>
        <dbReference type="Pfam" id="PF05970"/>
    </source>
</evidence>
<dbReference type="InParanoid" id="L7K0K5"/>
<name>L7K0K5_TRAHO</name>
<keyword evidence="4" id="KW-1185">Reference proteome</keyword>
<keyword evidence="1" id="KW-0234">DNA repair</keyword>
<keyword evidence="1" id="KW-0067">ATP-binding</keyword>
<dbReference type="EC" id="5.6.2.3" evidence="1"/>
<comment type="similarity">
    <text evidence="1">Belongs to the helicase family.</text>
</comment>
<proteinExistence type="inferred from homology"/>
<evidence type="ECO:0000313" key="4">
    <source>
        <dbReference type="Proteomes" id="UP000011185"/>
    </source>
</evidence>
<dbReference type="GO" id="GO:0043139">
    <property type="term" value="F:5'-3' DNA helicase activity"/>
    <property type="evidence" value="ECO:0007669"/>
    <property type="project" value="UniProtKB-EC"/>
</dbReference>